<evidence type="ECO:0000313" key="6">
    <source>
        <dbReference type="EMBL" id="HIX44895.1"/>
    </source>
</evidence>
<evidence type="ECO:0000259" key="5">
    <source>
        <dbReference type="SMART" id="SM00704"/>
    </source>
</evidence>
<dbReference type="GO" id="GO:0051537">
    <property type="term" value="F:2 iron, 2 sulfur cluster binding"/>
    <property type="evidence" value="ECO:0007669"/>
    <property type="project" value="UniProtKB-KW"/>
</dbReference>
<dbReference type="Gene3D" id="3.40.5.90">
    <property type="entry name" value="CDGSH iron-sulfur domain, mitoNEET-type"/>
    <property type="match status" value="1"/>
</dbReference>
<reference evidence="6" key="2">
    <citation type="submission" date="2021-04" db="EMBL/GenBank/DDBJ databases">
        <authorList>
            <person name="Gilroy R."/>
        </authorList>
    </citation>
    <scope>NUCLEOTIDE SEQUENCE</scope>
    <source>
        <strain evidence="6">ChiHjej12B11-16260</strain>
    </source>
</reference>
<feature type="domain" description="Iron-binding zinc finger CDGSH type" evidence="5">
    <location>
        <begin position="25"/>
        <end position="63"/>
    </location>
</feature>
<evidence type="ECO:0000256" key="3">
    <source>
        <dbReference type="ARBA" id="ARBA00023004"/>
    </source>
</evidence>
<keyword evidence="1" id="KW-0001">2Fe-2S</keyword>
<dbReference type="InterPro" id="IPR042216">
    <property type="entry name" value="MitoNEET_CISD"/>
</dbReference>
<evidence type="ECO:0000256" key="2">
    <source>
        <dbReference type="ARBA" id="ARBA00022723"/>
    </source>
</evidence>
<keyword evidence="4" id="KW-0411">Iron-sulfur</keyword>
<comment type="caution">
    <text evidence="6">The sequence shown here is derived from an EMBL/GenBank/DDBJ whole genome shotgun (WGS) entry which is preliminary data.</text>
</comment>
<dbReference type="EMBL" id="DXFB01000040">
    <property type="protein sequence ID" value="HIX44895.1"/>
    <property type="molecule type" value="Genomic_DNA"/>
</dbReference>
<accession>A0A9D1VQU9</accession>
<proteinExistence type="predicted"/>
<evidence type="ECO:0000256" key="4">
    <source>
        <dbReference type="ARBA" id="ARBA00023014"/>
    </source>
</evidence>
<dbReference type="Proteomes" id="UP000824246">
    <property type="component" value="Unassembled WGS sequence"/>
</dbReference>
<keyword evidence="2" id="KW-0479">Metal-binding</keyword>
<evidence type="ECO:0000256" key="1">
    <source>
        <dbReference type="ARBA" id="ARBA00022714"/>
    </source>
</evidence>
<dbReference type="GO" id="GO:0005737">
    <property type="term" value="C:cytoplasm"/>
    <property type="evidence" value="ECO:0007669"/>
    <property type="project" value="UniProtKB-ARBA"/>
</dbReference>
<name>A0A9D1VQU9_9BACT</name>
<dbReference type="AlphaFoldDB" id="A0A9D1VQU9"/>
<sequence>MNRSIIPILPEVEAKIITCGPLRISGHIRIVMPDGSTLTKRRTFICRCGKSKANPFCDGSHAL</sequence>
<dbReference type="GO" id="GO:0046872">
    <property type="term" value="F:metal ion binding"/>
    <property type="evidence" value="ECO:0007669"/>
    <property type="project" value="UniProtKB-KW"/>
</dbReference>
<keyword evidence="3" id="KW-0408">Iron</keyword>
<dbReference type="InterPro" id="IPR018967">
    <property type="entry name" value="FeS-contain_CDGSH-typ"/>
</dbReference>
<organism evidence="6 7">
    <name type="scientific">Candidatus Barnesiella excrementipullorum</name>
    <dbReference type="NCBI Taxonomy" id="2838479"/>
    <lineage>
        <taxon>Bacteria</taxon>
        <taxon>Pseudomonadati</taxon>
        <taxon>Bacteroidota</taxon>
        <taxon>Bacteroidia</taxon>
        <taxon>Bacteroidales</taxon>
        <taxon>Barnesiellaceae</taxon>
        <taxon>Barnesiella</taxon>
    </lineage>
</organism>
<dbReference type="SMART" id="SM00704">
    <property type="entry name" value="ZnF_CDGSH"/>
    <property type="match status" value="1"/>
</dbReference>
<reference evidence="6" key="1">
    <citation type="journal article" date="2021" name="PeerJ">
        <title>Extensive microbial diversity within the chicken gut microbiome revealed by metagenomics and culture.</title>
        <authorList>
            <person name="Gilroy R."/>
            <person name="Ravi A."/>
            <person name="Getino M."/>
            <person name="Pursley I."/>
            <person name="Horton D.L."/>
            <person name="Alikhan N.F."/>
            <person name="Baker D."/>
            <person name="Gharbi K."/>
            <person name="Hall N."/>
            <person name="Watson M."/>
            <person name="Adriaenssens E.M."/>
            <person name="Foster-Nyarko E."/>
            <person name="Jarju S."/>
            <person name="Secka A."/>
            <person name="Antonio M."/>
            <person name="Oren A."/>
            <person name="Chaudhuri R.R."/>
            <person name="La Ragione R."/>
            <person name="Hildebrand F."/>
            <person name="Pallen M.J."/>
        </authorList>
    </citation>
    <scope>NUCLEOTIDE SEQUENCE</scope>
    <source>
        <strain evidence="6">ChiHjej12B11-16260</strain>
    </source>
</reference>
<dbReference type="Pfam" id="PF09360">
    <property type="entry name" value="zf-CDGSH"/>
    <property type="match status" value="1"/>
</dbReference>
<gene>
    <name evidence="6" type="ORF">H9982_01605</name>
</gene>
<protein>
    <submittedName>
        <fullName evidence="6">CDGSH iron-sulfur domain-containing protein</fullName>
    </submittedName>
</protein>
<evidence type="ECO:0000313" key="7">
    <source>
        <dbReference type="Proteomes" id="UP000824246"/>
    </source>
</evidence>